<evidence type="ECO:0000259" key="2">
    <source>
        <dbReference type="PROSITE" id="PS50110"/>
    </source>
</evidence>
<dbReference type="GO" id="GO:0000160">
    <property type="term" value="P:phosphorelay signal transduction system"/>
    <property type="evidence" value="ECO:0007669"/>
    <property type="project" value="InterPro"/>
</dbReference>
<evidence type="ECO:0000256" key="1">
    <source>
        <dbReference type="PROSITE-ProRule" id="PRU00169"/>
    </source>
</evidence>
<dbReference type="InterPro" id="IPR011006">
    <property type="entry name" value="CheY-like_superfamily"/>
</dbReference>
<reference evidence="3" key="1">
    <citation type="submission" date="2020-02" db="EMBL/GenBank/DDBJ databases">
        <authorList>
            <person name="Meier V. D."/>
        </authorList>
    </citation>
    <scope>NUCLEOTIDE SEQUENCE</scope>
    <source>
        <strain evidence="3">AVDCRST_MAG93</strain>
    </source>
</reference>
<accession>A0A6J4IFZ1</accession>
<comment type="caution">
    <text evidence="1">Lacks conserved residue(s) required for the propagation of feature annotation.</text>
</comment>
<dbReference type="EMBL" id="CADCTR010000590">
    <property type="protein sequence ID" value="CAA9250753.1"/>
    <property type="molecule type" value="Genomic_DNA"/>
</dbReference>
<feature type="domain" description="Response regulatory" evidence="2">
    <location>
        <begin position="52"/>
        <end position="88"/>
    </location>
</feature>
<organism evidence="3">
    <name type="scientific">uncultured Chloroflexia bacterium</name>
    <dbReference type="NCBI Taxonomy" id="1672391"/>
    <lineage>
        <taxon>Bacteria</taxon>
        <taxon>Bacillati</taxon>
        <taxon>Chloroflexota</taxon>
        <taxon>Chloroflexia</taxon>
        <taxon>environmental samples</taxon>
    </lineage>
</organism>
<sequence length="88" mass="10035">MLVGASALRHHYESSIHQERHACRSVPMCYVGLRVADHKKHKQLGACMPNRHIMVVEDDAAAREFMVDFLSMEGYEVTPWHTSSQAIE</sequence>
<name>A0A6J4IFZ1_9CHLR</name>
<dbReference type="SUPFAM" id="SSF52172">
    <property type="entry name" value="CheY-like"/>
    <property type="match status" value="1"/>
</dbReference>
<proteinExistence type="predicted"/>
<dbReference type="PROSITE" id="PS50110">
    <property type="entry name" value="RESPONSE_REGULATORY"/>
    <property type="match status" value="1"/>
</dbReference>
<protein>
    <recommendedName>
        <fullName evidence="2">Response regulatory domain-containing protein</fullName>
    </recommendedName>
</protein>
<evidence type="ECO:0000313" key="3">
    <source>
        <dbReference type="EMBL" id="CAA9250753.1"/>
    </source>
</evidence>
<gene>
    <name evidence="3" type="ORF">AVDCRST_MAG93-1743</name>
</gene>
<dbReference type="AlphaFoldDB" id="A0A6J4IFZ1"/>
<feature type="non-terminal residue" evidence="3">
    <location>
        <position position="88"/>
    </location>
</feature>
<dbReference type="InterPro" id="IPR001789">
    <property type="entry name" value="Sig_transdc_resp-reg_receiver"/>
</dbReference>